<evidence type="ECO:0000259" key="9">
    <source>
        <dbReference type="PROSITE" id="PS51826"/>
    </source>
</evidence>
<dbReference type="InterPro" id="IPR036625">
    <property type="entry name" value="E3-bd_dom_sf"/>
</dbReference>
<dbReference type="SUPFAM" id="SSF52777">
    <property type="entry name" value="CoA-dependent acyltransferases"/>
    <property type="match status" value="1"/>
</dbReference>
<dbReference type="SUPFAM" id="SSF51230">
    <property type="entry name" value="Single hybrid motif"/>
    <property type="match status" value="1"/>
</dbReference>
<dbReference type="PROSITE" id="PS51826">
    <property type="entry name" value="PSBD"/>
    <property type="match status" value="1"/>
</dbReference>
<dbReference type="InterPro" id="IPR004167">
    <property type="entry name" value="PSBD"/>
</dbReference>
<dbReference type="EC" id="2.3.1.-" evidence="7"/>
<evidence type="ECO:0000313" key="12">
    <source>
        <dbReference type="Proteomes" id="UP000282140"/>
    </source>
</evidence>
<evidence type="ECO:0000256" key="7">
    <source>
        <dbReference type="RuleBase" id="RU003423"/>
    </source>
</evidence>
<dbReference type="InterPro" id="IPR023213">
    <property type="entry name" value="CAT-like_dom_sf"/>
</dbReference>
<dbReference type="Pfam" id="PF02817">
    <property type="entry name" value="E3_binding"/>
    <property type="match status" value="1"/>
</dbReference>
<dbReference type="PANTHER" id="PTHR43178">
    <property type="entry name" value="DIHYDROLIPOAMIDE ACETYLTRANSFERASE COMPONENT OF PYRUVATE DEHYDROGENASE COMPLEX"/>
    <property type="match status" value="1"/>
</dbReference>
<dbReference type="Gene3D" id="3.30.559.10">
    <property type="entry name" value="Chloramphenicol acetyltransferase-like domain"/>
    <property type="match status" value="1"/>
</dbReference>
<dbReference type="PROSITE" id="PS50968">
    <property type="entry name" value="BIOTINYL_LIPOYL"/>
    <property type="match status" value="1"/>
</dbReference>
<evidence type="ECO:0000256" key="6">
    <source>
        <dbReference type="ARBA" id="ARBA00023315"/>
    </source>
</evidence>
<sequence length="432" mass="45993">MGTHVIKMPDIGEGIAEVELSVWHVKVGDMVVEDQVLADVMTDKAMVDIPSPVHGKVISLGGQPGEVMAVGSILISIEVEGAGNYKEPAHKESAQPIAAAEEAPVAAPAKVEPVVASKPAASARPAAAVCQGPMVGREADERPLASPAVRKHALDLGIQLRLVRGTGPAGRVLHEDLDAYLAQGQTNASTAPAAYAQRTDEQQFPVIGMRRKIAQRMQDATQRAAHFSYVEEIDVTAVEELRAHLNEKHGATRGKLTLLPFLVRALVVALRDFPQINARYDDEAQVITRLGAVHVGVATQSDIGLMVPVVRHAEARSLWDSAAEISRLANAARNGKASRDELSGSSITLTSLGALGGIVSTPVLNLPEVAIVGVNKIVERPMVIKGQIVIRKMMNLSSSFDHRVVDGMDAAQFIQAIRGLLEQPATLFVDAF</sequence>
<evidence type="ECO:0000313" key="11">
    <source>
        <dbReference type="EMBL" id="RLU05073.1"/>
    </source>
</evidence>
<keyword evidence="5 7" id="KW-0450">Lipoyl</keyword>
<keyword evidence="12" id="KW-1185">Reference proteome</keyword>
<dbReference type="CDD" id="cd06849">
    <property type="entry name" value="lipoyl_domain"/>
    <property type="match status" value="1"/>
</dbReference>
<evidence type="ECO:0000256" key="4">
    <source>
        <dbReference type="ARBA" id="ARBA00022679"/>
    </source>
</evidence>
<gene>
    <name evidence="11" type="ORF">CS076_24590</name>
    <name evidence="10" type="ORF">CS078_25225</name>
</gene>
<dbReference type="Gene3D" id="2.40.50.100">
    <property type="match status" value="1"/>
</dbReference>
<dbReference type="FunFam" id="3.30.559.10:FF:000007">
    <property type="entry name" value="Dihydrolipoamide acetyltransferase component of pyruvate dehydrogenase complex"/>
    <property type="match status" value="1"/>
</dbReference>
<evidence type="ECO:0000256" key="1">
    <source>
        <dbReference type="ARBA" id="ARBA00001938"/>
    </source>
</evidence>
<dbReference type="GO" id="GO:0016407">
    <property type="term" value="F:acetyltransferase activity"/>
    <property type="evidence" value="ECO:0007669"/>
    <property type="project" value="TreeGrafter"/>
</dbReference>
<dbReference type="PANTHER" id="PTHR43178:SF5">
    <property type="entry name" value="LIPOAMIDE ACYLTRANSFERASE COMPONENT OF BRANCHED-CHAIN ALPHA-KETO ACID DEHYDROGENASE COMPLEX, MITOCHONDRIAL"/>
    <property type="match status" value="1"/>
</dbReference>
<dbReference type="AlphaFoldDB" id="A0A3L8CB96"/>
<dbReference type="InterPro" id="IPR000089">
    <property type="entry name" value="Biotin_lipoyl"/>
</dbReference>
<comment type="subunit">
    <text evidence="3">Forms a 24-polypeptide structural core with octahedral symmetry.</text>
</comment>
<comment type="similarity">
    <text evidence="2 7">Belongs to the 2-oxoacid dehydrogenase family.</text>
</comment>
<accession>A0A3L8CB96</accession>
<keyword evidence="4 7" id="KW-0808">Transferase</keyword>
<evidence type="ECO:0000313" key="10">
    <source>
        <dbReference type="EMBL" id="RLU04873.1"/>
    </source>
</evidence>
<dbReference type="InterPro" id="IPR050743">
    <property type="entry name" value="2-oxoacid_DH_E2_comp"/>
</dbReference>
<evidence type="ECO:0000256" key="3">
    <source>
        <dbReference type="ARBA" id="ARBA00011484"/>
    </source>
</evidence>
<dbReference type="Pfam" id="PF00364">
    <property type="entry name" value="Biotin_lipoyl"/>
    <property type="match status" value="1"/>
</dbReference>
<dbReference type="Proteomes" id="UP000282140">
    <property type="component" value="Unassembled WGS sequence"/>
</dbReference>
<feature type="domain" description="Lipoyl-binding" evidence="8">
    <location>
        <begin position="3"/>
        <end position="78"/>
    </location>
</feature>
<evidence type="ECO:0000313" key="13">
    <source>
        <dbReference type="Proteomes" id="UP000282672"/>
    </source>
</evidence>
<dbReference type="Pfam" id="PF00198">
    <property type="entry name" value="2-oxoacid_dh"/>
    <property type="match status" value="1"/>
</dbReference>
<dbReference type="SUPFAM" id="SSF47005">
    <property type="entry name" value="Peripheral subunit-binding domain of 2-oxo acid dehydrogenase complex"/>
    <property type="match status" value="1"/>
</dbReference>
<comment type="caution">
    <text evidence="11">The sequence shown here is derived from an EMBL/GenBank/DDBJ whole genome shotgun (WGS) entry which is preliminary data.</text>
</comment>
<evidence type="ECO:0000259" key="8">
    <source>
        <dbReference type="PROSITE" id="PS50968"/>
    </source>
</evidence>
<organism evidence="11 13">
    <name type="scientific">Pseudomonas prosekii</name>
    <dbReference type="NCBI Taxonomy" id="1148509"/>
    <lineage>
        <taxon>Bacteria</taxon>
        <taxon>Pseudomonadati</taxon>
        <taxon>Pseudomonadota</taxon>
        <taxon>Gammaproteobacteria</taxon>
        <taxon>Pseudomonadales</taxon>
        <taxon>Pseudomonadaceae</taxon>
        <taxon>Pseudomonas</taxon>
    </lineage>
</organism>
<dbReference type="InterPro" id="IPR011053">
    <property type="entry name" value="Single_hybrid_motif"/>
</dbReference>
<dbReference type="EMBL" id="PEGA01000032">
    <property type="protein sequence ID" value="RLU05073.1"/>
    <property type="molecule type" value="Genomic_DNA"/>
</dbReference>
<dbReference type="Proteomes" id="UP000282672">
    <property type="component" value="Unassembled WGS sequence"/>
</dbReference>
<reference evidence="12 13" key="1">
    <citation type="journal article" date="2018" name="Front. Microbiol.">
        <title>Discovery of Phloeophagus Beetles as a Source of Pseudomonas Strains That Produce Potentially New Bioactive Substances and Description of Pseudomonas bohemica sp. nov.</title>
        <authorList>
            <person name="Saati-Santamaria Z."/>
            <person name="Lopez-Mondejar R."/>
            <person name="Jimenez-Gomez A."/>
            <person name="Diez-Mendez A."/>
            <person name="Vetrovsky T."/>
            <person name="Igual J.M."/>
            <person name="Velazquez E."/>
            <person name="Kolarik M."/>
            <person name="Rivas R."/>
            <person name="Garcia-Fraile P."/>
        </authorList>
    </citation>
    <scope>NUCLEOTIDE SEQUENCE [LARGE SCALE GENOMIC DNA]</scope>
    <source>
        <strain evidence="11 13">A2-NA12</strain>
        <strain evidence="10 12">A2-NA13</strain>
    </source>
</reference>
<dbReference type="InterPro" id="IPR001078">
    <property type="entry name" value="2-oxoacid_DH_actylTfrase"/>
</dbReference>
<dbReference type="GO" id="GO:0031405">
    <property type="term" value="F:lipoic acid binding"/>
    <property type="evidence" value="ECO:0007669"/>
    <property type="project" value="TreeGrafter"/>
</dbReference>
<feature type="domain" description="Peripheral subunit-binding (PSBD)" evidence="9">
    <location>
        <begin position="144"/>
        <end position="181"/>
    </location>
</feature>
<evidence type="ECO:0000256" key="2">
    <source>
        <dbReference type="ARBA" id="ARBA00007317"/>
    </source>
</evidence>
<keyword evidence="6 7" id="KW-0012">Acyltransferase</keyword>
<dbReference type="EMBL" id="PEGB01000026">
    <property type="protein sequence ID" value="RLU04873.1"/>
    <property type="molecule type" value="Genomic_DNA"/>
</dbReference>
<comment type="cofactor">
    <cofactor evidence="1 7">
        <name>(R)-lipoate</name>
        <dbReference type="ChEBI" id="CHEBI:83088"/>
    </cofactor>
</comment>
<dbReference type="GO" id="GO:0005737">
    <property type="term" value="C:cytoplasm"/>
    <property type="evidence" value="ECO:0007669"/>
    <property type="project" value="TreeGrafter"/>
</dbReference>
<name>A0A3L8CB96_9PSED</name>
<proteinExistence type="inferred from homology"/>
<dbReference type="Gene3D" id="4.10.320.10">
    <property type="entry name" value="E3-binding domain"/>
    <property type="match status" value="1"/>
</dbReference>
<evidence type="ECO:0000256" key="5">
    <source>
        <dbReference type="ARBA" id="ARBA00022823"/>
    </source>
</evidence>
<dbReference type="RefSeq" id="WP_121734098.1">
    <property type="nucleotide sequence ID" value="NZ_PEGA01000032.1"/>
</dbReference>
<protein>
    <recommendedName>
        <fullName evidence="7">Dihydrolipoamide acetyltransferase component of pyruvate dehydrogenase complex</fullName>
        <ecNumber evidence="7">2.3.1.-</ecNumber>
    </recommendedName>
</protein>